<comment type="subcellular location">
    <subcellularLocation>
        <location evidence="1">Membrane</location>
        <topology evidence="1">Multi-pass membrane protein</topology>
    </subcellularLocation>
</comment>
<feature type="transmembrane region" description="Helical" evidence="5">
    <location>
        <begin position="421"/>
        <end position="440"/>
    </location>
</feature>
<feature type="domain" description="Major facilitator superfamily (MFS) profile" evidence="6">
    <location>
        <begin position="49"/>
        <end position="478"/>
    </location>
</feature>
<dbReference type="InterPro" id="IPR020846">
    <property type="entry name" value="MFS_dom"/>
</dbReference>
<reference evidence="7 8" key="1">
    <citation type="submission" date="2024-11" db="EMBL/GenBank/DDBJ databases">
        <title>Chromosome-level genome assembly of the freshwater bivalve Anodonta woodiana.</title>
        <authorList>
            <person name="Chen X."/>
        </authorList>
    </citation>
    <scope>NUCLEOTIDE SEQUENCE [LARGE SCALE GENOMIC DNA]</scope>
    <source>
        <strain evidence="7">MN2024</strain>
        <tissue evidence="7">Gills</tissue>
    </source>
</reference>
<proteinExistence type="predicted"/>
<feature type="transmembrane region" description="Helical" evidence="5">
    <location>
        <begin position="356"/>
        <end position="378"/>
    </location>
</feature>
<dbReference type="EMBL" id="JBJQND010000003">
    <property type="protein sequence ID" value="KAL3882125.1"/>
    <property type="molecule type" value="Genomic_DNA"/>
</dbReference>
<feature type="transmembrane region" description="Helical" evidence="5">
    <location>
        <begin position="100"/>
        <end position="120"/>
    </location>
</feature>
<keyword evidence="8" id="KW-1185">Reference proteome</keyword>
<dbReference type="PROSITE" id="PS50850">
    <property type="entry name" value="MFS"/>
    <property type="match status" value="1"/>
</dbReference>
<protein>
    <recommendedName>
        <fullName evidence="6">Major facilitator superfamily (MFS) profile domain-containing protein</fullName>
    </recommendedName>
</protein>
<dbReference type="InterPro" id="IPR036259">
    <property type="entry name" value="MFS_trans_sf"/>
</dbReference>
<evidence type="ECO:0000256" key="4">
    <source>
        <dbReference type="ARBA" id="ARBA00023136"/>
    </source>
</evidence>
<dbReference type="Proteomes" id="UP001634394">
    <property type="component" value="Unassembled WGS sequence"/>
</dbReference>
<feature type="transmembrane region" description="Helical" evidence="5">
    <location>
        <begin position="189"/>
        <end position="211"/>
    </location>
</feature>
<evidence type="ECO:0000313" key="7">
    <source>
        <dbReference type="EMBL" id="KAL3882125.1"/>
    </source>
</evidence>
<evidence type="ECO:0000256" key="5">
    <source>
        <dbReference type="SAM" id="Phobius"/>
    </source>
</evidence>
<keyword evidence="3 5" id="KW-1133">Transmembrane helix</keyword>
<sequence>MQVGQKRLYIMCAIPGYDNDTYRIQSEYHQMLVNKTIPRSSDVKLKYDQCHIFAANATYDEYNHPLNDTPSLNCKRWVYDDAIFKATFVTQINLVCDDTFLQPVAHMMFFTGVLVGAIVFGALSDAFGRKKTLYFSVILMLVSSVALTWSQTFASYVSLRCLVGASGAGAFMTAYVIGMELVGPSKRLWAGIVIEYFSALGQLVLGGIAYTVRDWKYVELITGASCAIYLLYWWFIPESPRWLLSKGRIEEAETILHEAAKANDVTLPQKLFDKDTLSTKVPEGKLWDLFSSRVLLLRTFIICINWMVVSLVFYGLSLNTQNLGGDLFLNFMISGLVEFPAYTLCILLLNRLGRKMLYCGSMLLAGIACLSTIFTVLYGGDELQPCTVTLAMIGKIGVAAAFAVIHIFSAELYPTSVRNSLMGASSAFARIGGMVAPYTTDLGKFVGDDFGQGLPLMVSGIACITAGLLSLFLPETLNRHLPETLEDWKQFGKSNRRDTEKEVYNNTGYVVTECPSDSETRL</sequence>
<evidence type="ECO:0000313" key="8">
    <source>
        <dbReference type="Proteomes" id="UP001634394"/>
    </source>
</evidence>
<feature type="transmembrane region" description="Helical" evidence="5">
    <location>
        <begin position="328"/>
        <end position="349"/>
    </location>
</feature>
<dbReference type="AlphaFoldDB" id="A0ABD3X7N3"/>
<dbReference type="InterPro" id="IPR005828">
    <property type="entry name" value="MFS_sugar_transport-like"/>
</dbReference>
<keyword evidence="4 5" id="KW-0472">Membrane</keyword>
<evidence type="ECO:0000256" key="3">
    <source>
        <dbReference type="ARBA" id="ARBA00022989"/>
    </source>
</evidence>
<name>A0ABD3X7N3_SINWO</name>
<dbReference type="Gene3D" id="1.20.1250.20">
    <property type="entry name" value="MFS general substrate transporter like domains"/>
    <property type="match status" value="1"/>
</dbReference>
<keyword evidence="2 5" id="KW-0812">Transmembrane</keyword>
<gene>
    <name evidence="7" type="ORF">ACJMK2_028496</name>
</gene>
<feature type="transmembrane region" description="Helical" evidence="5">
    <location>
        <begin position="132"/>
        <end position="151"/>
    </location>
</feature>
<feature type="transmembrane region" description="Helical" evidence="5">
    <location>
        <begin position="452"/>
        <end position="473"/>
    </location>
</feature>
<comment type="caution">
    <text evidence="7">The sequence shown here is derived from an EMBL/GenBank/DDBJ whole genome shotgun (WGS) entry which is preliminary data.</text>
</comment>
<feature type="transmembrane region" description="Helical" evidence="5">
    <location>
        <begin position="390"/>
        <end position="409"/>
    </location>
</feature>
<feature type="transmembrane region" description="Helical" evidence="5">
    <location>
        <begin position="157"/>
        <end position="177"/>
    </location>
</feature>
<dbReference type="SUPFAM" id="SSF103473">
    <property type="entry name" value="MFS general substrate transporter"/>
    <property type="match status" value="1"/>
</dbReference>
<dbReference type="Pfam" id="PF00083">
    <property type="entry name" value="Sugar_tr"/>
    <property type="match status" value="1"/>
</dbReference>
<dbReference type="CDD" id="cd17317">
    <property type="entry name" value="MFS_SLC22"/>
    <property type="match status" value="1"/>
</dbReference>
<dbReference type="GO" id="GO:0016020">
    <property type="term" value="C:membrane"/>
    <property type="evidence" value="ECO:0007669"/>
    <property type="project" value="UniProtKB-SubCell"/>
</dbReference>
<accession>A0ABD3X7N3</accession>
<organism evidence="7 8">
    <name type="scientific">Sinanodonta woodiana</name>
    <name type="common">Chinese pond mussel</name>
    <name type="synonym">Anodonta woodiana</name>
    <dbReference type="NCBI Taxonomy" id="1069815"/>
    <lineage>
        <taxon>Eukaryota</taxon>
        <taxon>Metazoa</taxon>
        <taxon>Spiralia</taxon>
        <taxon>Lophotrochozoa</taxon>
        <taxon>Mollusca</taxon>
        <taxon>Bivalvia</taxon>
        <taxon>Autobranchia</taxon>
        <taxon>Heteroconchia</taxon>
        <taxon>Palaeoheterodonta</taxon>
        <taxon>Unionida</taxon>
        <taxon>Unionoidea</taxon>
        <taxon>Unionidae</taxon>
        <taxon>Unioninae</taxon>
        <taxon>Sinanodonta</taxon>
    </lineage>
</organism>
<dbReference type="PANTHER" id="PTHR24064">
    <property type="entry name" value="SOLUTE CARRIER FAMILY 22 MEMBER"/>
    <property type="match status" value="1"/>
</dbReference>
<evidence type="ECO:0000256" key="2">
    <source>
        <dbReference type="ARBA" id="ARBA00022692"/>
    </source>
</evidence>
<feature type="transmembrane region" description="Helical" evidence="5">
    <location>
        <begin position="295"/>
        <end position="316"/>
    </location>
</feature>
<evidence type="ECO:0000259" key="6">
    <source>
        <dbReference type="PROSITE" id="PS50850"/>
    </source>
</evidence>
<evidence type="ECO:0000256" key="1">
    <source>
        <dbReference type="ARBA" id="ARBA00004141"/>
    </source>
</evidence>